<dbReference type="Proteomes" id="UP000315112">
    <property type="component" value="Unassembled WGS sequence"/>
</dbReference>
<proteinExistence type="predicted"/>
<accession>A0A562Q0J8</accession>
<dbReference type="Proteomes" id="UP000437862">
    <property type="component" value="Chromosome"/>
</dbReference>
<dbReference type="EMBL" id="VLKW01000002">
    <property type="protein sequence ID" value="TWI50211.1"/>
    <property type="molecule type" value="Genomic_DNA"/>
</dbReference>
<evidence type="ECO:0000313" key="5">
    <source>
        <dbReference type="Proteomes" id="UP000437862"/>
    </source>
</evidence>
<reference evidence="3 4" key="1">
    <citation type="journal article" date="2015" name="Stand. Genomic Sci.">
        <title>Genomic Encyclopedia of Bacterial and Archaeal Type Strains, Phase III: the genomes of soil and plant-associated and newly described type strains.</title>
        <authorList>
            <person name="Whitman W.B."/>
            <person name="Woyke T."/>
            <person name="Klenk H.P."/>
            <person name="Zhou Y."/>
            <person name="Lilburn T.G."/>
            <person name="Beck B.J."/>
            <person name="De Vos P."/>
            <person name="Vandamme P."/>
            <person name="Eisen J.A."/>
            <person name="Garrity G."/>
            <person name="Hugenholtz P."/>
            <person name="Kyrpides N.C."/>
        </authorList>
    </citation>
    <scope>NUCLEOTIDE SEQUENCE [LARGE SCALE GENOMIC DNA]</scope>
    <source>
        <strain evidence="3 4">CGMCC 1.10685</strain>
    </source>
</reference>
<dbReference type="EMBL" id="CP046904">
    <property type="protein sequence ID" value="QGZ38254.1"/>
    <property type="molecule type" value="Genomic_DNA"/>
</dbReference>
<dbReference type="RefSeq" id="WP_145873839.1">
    <property type="nucleotide sequence ID" value="NZ_CP046904.1"/>
</dbReference>
<dbReference type="AlphaFoldDB" id="A0A562Q0J8"/>
<protein>
    <submittedName>
        <fullName evidence="3">Uncharacterized protein</fullName>
    </submittedName>
</protein>
<feature type="region of interest" description="Disordered" evidence="1">
    <location>
        <begin position="1"/>
        <end position="59"/>
    </location>
</feature>
<organism evidence="3 4">
    <name type="scientific">Pseudoduganella flava</name>
    <dbReference type="NCBI Taxonomy" id="871742"/>
    <lineage>
        <taxon>Bacteria</taxon>
        <taxon>Pseudomonadati</taxon>
        <taxon>Pseudomonadota</taxon>
        <taxon>Betaproteobacteria</taxon>
        <taxon>Burkholderiales</taxon>
        <taxon>Oxalobacteraceae</taxon>
        <taxon>Telluria group</taxon>
        <taxon>Pseudoduganella</taxon>
    </lineage>
</organism>
<name>A0A562Q0J8_9BURK</name>
<gene>
    <name evidence="2" type="ORF">GO485_03780</name>
    <name evidence="3" type="ORF">IP92_01440</name>
</gene>
<reference evidence="3" key="2">
    <citation type="submission" date="2019-07" db="EMBL/GenBank/DDBJ databases">
        <authorList>
            <person name="Whitman W."/>
            <person name="Huntemann M."/>
            <person name="Clum A."/>
            <person name="Pillay M."/>
            <person name="Palaniappan K."/>
            <person name="Varghese N."/>
            <person name="Mikhailova N."/>
            <person name="Stamatis D."/>
            <person name="Reddy T."/>
            <person name="Daum C."/>
            <person name="Shapiro N."/>
            <person name="Ivanova N."/>
            <person name="Kyrpides N."/>
            <person name="Woyke T."/>
        </authorList>
    </citation>
    <scope>NUCLEOTIDE SEQUENCE</scope>
    <source>
        <strain evidence="3">CGMCC 1.10685</strain>
    </source>
</reference>
<dbReference type="OrthoDB" id="8722685at2"/>
<keyword evidence="5" id="KW-1185">Reference proteome</keyword>
<reference evidence="2 5" key="3">
    <citation type="submission" date="2019-12" db="EMBL/GenBank/DDBJ databases">
        <title>Draft Genome Sequences of Six Type Strains of the Genus Massilia.</title>
        <authorList>
            <person name="Miess H."/>
            <person name="Frediansyah A."/>
            <person name="Goeker M."/>
            <person name="Gross H."/>
        </authorList>
    </citation>
    <scope>NUCLEOTIDE SEQUENCE [LARGE SCALE GENOMIC DNA]</scope>
    <source>
        <strain evidence="2 5">DSM 26639</strain>
    </source>
</reference>
<evidence type="ECO:0000313" key="2">
    <source>
        <dbReference type="EMBL" id="QGZ38254.1"/>
    </source>
</evidence>
<evidence type="ECO:0000313" key="4">
    <source>
        <dbReference type="Proteomes" id="UP000315112"/>
    </source>
</evidence>
<evidence type="ECO:0000256" key="1">
    <source>
        <dbReference type="SAM" id="MobiDB-lite"/>
    </source>
</evidence>
<evidence type="ECO:0000313" key="3">
    <source>
        <dbReference type="EMBL" id="TWI50211.1"/>
    </source>
</evidence>
<sequence>MSSHRQPAAPANQHVPAQTVERDRQSDDLDEALDESFPASDPVAVTITSVDPAEKQPRT</sequence>